<protein>
    <submittedName>
        <fullName evidence="9">Carbohydrate ABC transporter permease</fullName>
    </submittedName>
</protein>
<dbReference type="Pfam" id="PF00528">
    <property type="entry name" value="BPD_transp_1"/>
    <property type="match status" value="1"/>
</dbReference>
<organism evidence="9 10">
    <name type="scientific">Candidatus Corynebacterium gallistercoris</name>
    <dbReference type="NCBI Taxonomy" id="2838530"/>
    <lineage>
        <taxon>Bacteria</taxon>
        <taxon>Bacillati</taxon>
        <taxon>Actinomycetota</taxon>
        <taxon>Actinomycetes</taxon>
        <taxon>Mycobacteriales</taxon>
        <taxon>Corynebacteriaceae</taxon>
        <taxon>Corynebacterium</taxon>
    </lineage>
</organism>
<feature type="transmembrane region" description="Helical" evidence="7">
    <location>
        <begin position="150"/>
        <end position="168"/>
    </location>
</feature>
<accession>A0A9D1RWY3</accession>
<dbReference type="AlphaFoldDB" id="A0A9D1RWY3"/>
<keyword evidence="6 7" id="KW-0472">Membrane</keyword>
<dbReference type="CDD" id="cd06261">
    <property type="entry name" value="TM_PBP2"/>
    <property type="match status" value="1"/>
</dbReference>
<dbReference type="PANTHER" id="PTHR43744:SF13">
    <property type="entry name" value="SN-GLYCEROL-3-PHOSPHATE TRANSPORT INTEGRAL MEMBRANE PROTEIN ABC TRANSPORTER UGPE-RELATED"/>
    <property type="match status" value="1"/>
</dbReference>
<keyword evidence="3" id="KW-1003">Cell membrane</keyword>
<evidence type="ECO:0000313" key="10">
    <source>
        <dbReference type="Proteomes" id="UP000824189"/>
    </source>
</evidence>
<comment type="similarity">
    <text evidence="7">Belongs to the binding-protein-dependent transport system permease family.</text>
</comment>
<evidence type="ECO:0000256" key="5">
    <source>
        <dbReference type="ARBA" id="ARBA00022989"/>
    </source>
</evidence>
<dbReference type="GO" id="GO:0055085">
    <property type="term" value="P:transmembrane transport"/>
    <property type="evidence" value="ECO:0007669"/>
    <property type="project" value="InterPro"/>
</dbReference>
<feature type="transmembrane region" description="Helical" evidence="7">
    <location>
        <begin position="114"/>
        <end position="138"/>
    </location>
</feature>
<evidence type="ECO:0000256" key="1">
    <source>
        <dbReference type="ARBA" id="ARBA00004651"/>
    </source>
</evidence>
<feature type="transmembrane region" description="Helical" evidence="7">
    <location>
        <begin position="189"/>
        <end position="211"/>
    </location>
</feature>
<evidence type="ECO:0000256" key="7">
    <source>
        <dbReference type="RuleBase" id="RU363032"/>
    </source>
</evidence>
<dbReference type="InterPro" id="IPR000515">
    <property type="entry name" value="MetI-like"/>
</dbReference>
<keyword evidence="4 7" id="KW-0812">Transmembrane</keyword>
<dbReference type="SUPFAM" id="SSF161098">
    <property type="entry name" value="MetI-like"/>
    <property type="match status" value="1"/>
</dbReference>
<comment type="subcellular location">
    <subcellularLocation>
        <location evidence="1 7">Cell membrane</location>
        <topology evidence="1 7">Multi-pass membrane protein</topology>
    </subcellularLocation>
</comment>
<reference evidence="9" key="2">
    <citation type="submission" date="2021-04" db="EMBL/GenBank/DDBJ databases">
        <authorList>
            <person name="Gilroy R."/>
        </authorList>
    </citation>
    <scope>NUCLEOTIDE SEQUENCE</scope>
    <source>
        <strain evidence="9">4376</strain>
    </source>
</reference>
<feature type="transmembrane region" description="Helical" evidence="7">
    <location>
        <begin position="21"/>
        <end position="40"/>
    </location>
</feature>
<dbReference type="PROSITE" id="PS50928">
    <property type="entry name" value="ABC_TM1"/>
    <property type="match status" value="1"/>
</dbReference>
<comment type="caution">
    <text evidence="9">The sequence shown here is derived from an EMBL/GenBank/DDBJ whole genome shotgun (WGS) entry which is preliminary data.</text>
</comment>
<evidence type="ECO:0000259" key="8">
    <source>
        <dbReference type="PROSITE" id="PS50928"/>
    </source>
</evidence>
<evidence type="ECO:0000256" key="2">
    <source>
        <dbReference type="ARBA" id="ARBA00022448"/>
    </source>
</evidence>
<feature type="domain" description="ABC transmembrane type-1" evidence="8">
    <location>
        <begin position="79"/>
        <end position="269"/>
    </location>
</feature>
<dbReference type="EMBL" id="DXFZ01000010">
    <property type="protein sequence ID" value="HIW95045.1"/>
    <property type="molecule type" value="Genomic_DNA"/>
</dbReference>
<evidence type="ECO:0000256" key="4">
    <source>
        <dbReference type="ARBA" id="ARBA00022692"/>
    </source>
</evidence>
<keyword evidence="2 7" id="KW-0813">Transport</keyword>
<dbReference type="GO" id="GO:0005886">
    <property type="term" value="C:plasma membrane"/>
    <property type="evidence" value="ECO:0007669"/>
    <property type="project" value="UniProtKB-SubCell"/>
</dbReference>
<dbReference type="Proteomes" id="UP000824189">
    <property type="component" value="Unassembled WGS sequence"/>
</dbReference>
<evidence type="ECO:0000256" key="6">
    <source>
        <dbReference type="ARBA" id="ARBA00023136"/>
    </source>
</evidence>
<evidence type="ECO:0000256" key="3">
    <source>
        <dbReference type="ARBA" id="ARBA00022475"/>
    </source>
</evidence>
<proteinExistence type="inferred from homology"/>
<keyword evidence="5 7" id="KW-1133">Transmembrane helix</keyword>
<reference evidence="9" key="1">
    <citation type="journal article" date="2021" name="PeerJ">
        <title>Extensive microbial diversity within the chicken gut microbiome revealed by metagenomics and culture.</title>
        <authorList>
            <person name="Gilroy R."/>
            <person name="Ravi A."/>
            <person name="Getino M."/>
            <person name="Pursley I."/>
            <person name="Horton D.L."/>
            <person name="Alikhan N.F."/>
            <person name="Baker D."/>
            <person name="Gharbi K."/>
            <person name="Hall N."/>
            <person name="Watson M."/>
            <person name="Adriaenssens E.M."/>
            <person name="Foster-Nyarko E."/>
            <person name="Jarju S."/>
            <person name="Secka A."/>
            <person name="Antonio M."/>
            <person name="Oren A."/>
            <person name="Chaudhuri R.R."/>
            <person name="La Ragione R."/>
            <person name="Hildebrand F."/>
            <person name="Pallen M.J."/>
        </authorList>
    </citation>
    <scope>NUCLEOTIDE SEQUENCE</scope>
    <source>
        <strain evidence="9">4376</strain>
    </source>
</reference>
<feature type="transmembrane region" description="Helical" evidence="7">
    <location>
        <begin position="83"/>
        <end position="107"/>
    </location>
</feature>
<name>A0A9D1RWY3_9CORY</name>
<dbReference type="PANTHER" id="PTHR43744">
    <property type="entry name" value="ABC TRANSPORTER PERMEASE PROTEIN MG189-RELATED-RELATED"/>
    <property type="match status" value="1"/>
</dbReference>
<gene>
    <name evidence="9" type="ORF">H9867_00940</name>
</gene>
<dbReference type="Gene3D" id="1.10.3720.10">
    <property type="entry name" value="MetI-like"/>
    <property type="match status" value="1"/>
</dbReference>
<evidence type="ECO:0000313" key="9">
    <source>
        <dbReference type="EMBL" id="HIW95045.1"/>
    </source>
</evidence>
<feature type="transmembrane region" description="Helical" evidence="7">
    <location>
        <begin position="248"/>
        <end position="269"/>
    </location>
</feature>
<dbReference type="InterPro" id="IPR035906">
    <property type="entry name" value="MetI-like_sf"/>
</dbReference>
<sequence length="284" mass="31337">METNAIKTSAKAQAGKKVVGYLGILFILVLIGLPLYWTIIGSLKPHSEIYTNPVTWYPHDVHWENYEEATTRVPFFNYLRNSLIITIALCAIKISLGVLSAYALAILRFPGRNLVFIVVISALMVPSEITQISNYALVSSLGWRNTFQGIIVPLAGVAFGTFLMRNHFLSLPRELVEAARMDGAGPLQLLFKVLLPISGPTLVAFSVITVVNEWNQYLWPYLMADTDRVAPLPVGLTLLQNSDGVTNWGPVMAATLLTMLPIVILFIFLQKYMIKGLTTGAVKG</sequence>